<evidence type="ECO:0000256" key="6">
    <source>
        <dbReference type="ARBA" id="ARBA00022842"/>
    </source>
</evidence>
<dbReference type="InterPro" id="IPR029060">
    <property type="entry name" value="PIN-like_dom_sf"/>
</dbReference>
<keyword evidence="5 8" id="KW-0378">Hydrolase</keyword>
<feature type="binding site" evidence="8">
    <location>
        <position position="92"/>
    </location>
    <ligand>
        <name>Mg(2+)</name>
        <dbReference type="ChEBI" id="CHEBI:18420"/>
    </ligand>
</feature>
<keyword evidence="4 8" id="KW-0479">Metal-binding</keyword>
<evidence type="ECO:0000256" key="5">
    <source>
        <dbReference type="ARBA" id="ARBA00022801"/>
    </source>
</evidence>
<keyword evidence="11" id="KW-1185">Reference proteome</keyword>
<dbReference type="CDD" id="cd09881">
    <property type="entry name" value="PIN_VapC4-5_FitB-like"/>
    <property type="match status" value="1"/>
</dbReference>
<dbReference type="PANTHER" id="PTHR33653:SF1">
    <property type="entry name" value="RIBONUCLEASE VAPC2"/>
    <property type="match status" value="1"/>
</dbReference>
<proteinExistence type="inferred from homology"/>
<comment type="function">
    <text evidence="8">Toxic component of a toxin-antitoxin (TA) system. An RNase.</text>
</comment>
<dbReference type="RefSeq" id="WP_138728795.1">
    <property type="nucleotide sequence ID" value="NZ_SRMP02000045.1"/>
</dbReference>
<dbReference type="Proteomes" id="UP001517367">
    <property type="component" value="Unassembled WGS sequence"/>
</dbReference>
<evidence type="ECO:0000313" key="10">
    <source>
        <dbReference type="EMBL" id="MFN0293103.1"/>
    </source>
</evidence>
<accession>A0ABW9JPC9</accession>
<dbReference type="Gene3D" id="3.40.50.1010">
    <property type="entry name" value="5'-nuclease"/>
    <property type="match status" value="1"/>
</dbReference>
<organism evidence="10 11">
    <name type="scientific">Pedobacter helvus</name>
    <dbReference type="NCBI Taxonomy" id="2563444"/>
    <lineage>
        <taxon>Bacteria</taxon>
        <taxon>Pseudomonadati</taxon>
        <taxon>Bacteroidota</taxon>
        <taxon>Sphingobacteriia</taxon>
        <taxon>Sphingobacteriales</taxon>
        <taxon>Sphingobacteriaceae</taxon>
        <taxon>Pedobacter</taxon>
    </lineage>
</organism>
<dbReference type="InterPro" id="IPR002716">
    <property type="entry name" value="PIN_dom"/>
</dbReference>
<dbReference type="PANTHER" id="PTHR33653">
    <property type="entry name" value="RIBONUCLEASE VAPC2"/>
    <property type="match status" value="1"/>
</dbReference>
<evidence type="ECO:0000256" key="8">
    <source>
        <dbReference type="HAMAP-Rule" id="MF_00265"/>
    </source>
</evidence>
<protein>
    <recommendedName>
        <fullName evidence="8">Ribonuclease VapC</fullName>
        <shortName evidence="8">RNase VapC</shortName>
        <ecNumber evidence="8">3.1.-.-</ecNumber>
    </recommendedName>
    <alternativeName>
        <fullName evidence="8">Toxin VapC</fullName>
    </alternativeName>
</protein>
<evidence type="ECO:0000256" key="1">
    <source>
        <dbReference type="ARBA" id="ARBA00001946"/>
    </source>
</evidence>
<evidence type="ECO:0000256" key="7">
    <source>
        <dbReference type="ARBA" id="ARBA00038093"/>
    </source>
</evidence>
<dbReference type="EC" id="3.1.-.-" evidence="8"/>
<feature type="binding site" evidence="8">
    <location>
        <position position="4"/>
    </location>
    <ligand>
        <name>Mg(2+)</name>
        <dbReference type="ChEBI" id="CHEBI:18420"/>
    </ligand>
</feature>
<keyword evidence="3 8" id="KW-0540">Nuclease</keyword>
<comment type="cofactor">
    <cofactor evidence="1 8">
        <name>Mg(2+)</name>
        <dbReference type="ChEBI" id="CHEBI:18420"/>
    </cofactor>
</comment>
<reference evidence="10 11" key="1">
    <citation type="submission" date="2024-12" db="EMBL/GenBank/DDBJ databases">
        <authorList>
            <person name="Hu S."/>
        </authorList>
    </citation>
    <scope>NUCLEOTIDE SEQUENCE [LARGE SCALE GENOMIC DNA]</scope>
    <source>
        <strain evidence="10 11">P-25</strain>
    </source>
</reference>
<dbReference type="EMBL" id="SRMP02000045">
    <property type="protein sequence ID" value="MFN0293103.1"/>
    <property type="molecule type" value="Genomic_DNA"/>
</dbReference>
<dbReference type="InterPro" id="IPR050556">
    <property type="entry name" value="Type_II_TA_system_RNase"/>
</dbReference>
<comment type="caution">
    <text evidence="10">The sequence shown here is derived from an EMBL/GenBank/DDBJ whole genome shotgun (WGS) entry which is preliminary data.</text>
</comment>
<comment type="similarity">
    <text evidence="7 8">Belongs to the PINc/VapC protein family.</text>
</comment>
<dbReference type="InterPro" id="IPR022907">
    <property type="entry name" value="VapC_family"/>
</dbReference>
<dbReference type="Pfam" id="PF01850">
    <property type="entry name" value="PIN"/>
    <property type="match status" value="1"/>
</dbReference>
<keyword evidence="6 8" id="KW-0460">Magnesium</keyword>
<dbReference type="SUPFAM" id="SSF88723">
    <property type="entry name" value="PIN domain-like"/>
    <property type="match status" value="1"/>
</dbReference>
<evidence type="ECO:0000256" key="4">
    <source>
        <dbReference type="ARBA" id="ARBA00022723"/>
    </source>
</evidence>
<evidence type="ECO:0000259" key="9">
    <source>
        <dbReference type="Pfam" id="PF01850"/>
    </source>
</evidence>
<evidence type="ECO:0000256" key="3">
    <source>
        <dbReference type="ARBA" id="ARBA00022722"/>
    </source>
</evidence>
<feature type="domain" description="PIN" evidence="9">
    <location>
        <begin position="1"/>
        <end position="119"/>
    </location>
</feature>
<keyword evidence="2 8" id="KW-1277">Toxin-antitoxin system</keyword>
<evidence type="ECO:0000313" key="11">
    <source>
        <dbReference type="Proteomes" id="UP001517367"/>
    </source>
</evidence>
<keyword evidence="8" id="KW-0800">Toxin</keyword>
<dbReference type="HAMAP" id="MF_00265">
    <property type="entry name" value="VapC_Nob1"/>
    <property type="match status" value="1"/>
</dbReference>
<evidence type="ECO:0000256" key="2">
    <source>
        <dbReference type="ARBA" id="ARBA00022649"/>
    </source>
</evidence>
<gene>
    <name evidence="8" type="primary">vapC</name>
    <name evidence="10" type="ORF">E5L68_017055</name>
</gene>
<name>A0ABW9JPC9_9SPHI</name>
<sequence length="124" mass="14279">MVIDTGIFIEHLRAKDKTSTTLYALPENEDLYISAVTLYELYMGATTAEKLKDVKQITEDLSILPFDDTVAQRAAEIYHDLRKRNQLIEFRDIFIAATCLVHGLPIATLNKKHFKRVDKLKILR</sequence>